<keyword evidence="2" id="KW-0274">FAD</keyword>
<dbReference type="SUPFAM" id="SSF55424">
    <property type="entry name" value="FAD/NAD-linked reductases, dimerisation (C-terminal) domain"/>
    <property type="match status" value="1"/>
</dbReference>
<dbReference type="InterPro" id="IPR023753">
    <property type="entry name" value="FAD/NAD-binding_dom"/>
</dbReference>
<dbReference type="Proteomes" id="UP000321548">
    <property type="component" value="Unassembled WGS sequence"/>
</dbReference>
<dbReference type="InterPro" id="IPR052541">
    <property type="entry name" value="SQRD"/>
</dbReference>
<evidence type="ECO:0000259" key="5">
    <source>
        <dbReference type="Pfam" id="PF21706"/>
    </source>
</evidence>
<dbReference type="EMBL" id="VDUY01000003">
    <property type="protein sequence ID" value="TXL66238.1"/>
    <property type="molecule type" value="Genomic_DNA"/>
</dbReference>
<evidence type="ECO:0000256" key="2">
    <source>
        <dbReference type="ARBA" id="ARBA00022827"/>
    </source>
</evidence>
<evidence type="ECO:0000256" key="1">
    <source>
        <dbReference type="ARBA" id="ARBA00022630"/>
    </source>
</evidence>
<evidence type="ECO:0000313" key="6">
    <source>
        <dbReference type="EMBL" id="TXL66238.1"/>
    </source>
</evidence>
<dbReference type="InterPro" id="IPR015323">
    <property type="entry name" value="FlavoCytC_S_DH_flav-bd"/>
</dbReference>
<feature type="domain" description="Sulfide dehydrogenase [flavocytochrome c] flavoprotein chain central" evidence="5">
    <location>
        <begin position="181"/>
        <end position="295"/>
    </location>
</feature>
<dbReference type="InterPro" id="IPR006311">
    <property type="entry name" value="TAT_signal"/>
</dbReference>
<accession>A0A5C8NY36</accession>
<dbReference type="Gene3D" id="3.90.760.10">
    <property type="entry name" value="Flavocytochrome c sulphide dehydrogenase, flavin-binding domain"/>
    <property type="match status" value="1"/>
</dbReference>
<sequence length="439" mass="46931">MNTIDNSRRRFTQALGSGSALGILGAGSAFGLAGCAVDGAPAASSGTLGRVLVIGGGYGGATAAKYLKKWGGDGVQVTLVEREAAFVSCPLSNLVLGGSRKIEDLTTSYDGLRKAGVKVIRDEVRAVDPVTRKVSFARAGEQVFDRIVMSPGIDFNFGAIQGLDAEAQKTILHAWKAGPQTVALRQQLEAMPDGGVYVLSIPRSPYRCPPGPYERVCQVAHYFKTYKPKSKIVVLDANADIQSKKGLFLKEWNGQYKGMIDYQPNMQVTEVDARNRVAITDLGDKVKASVLNVVPPHGAAEIARKTGLVNANDRWCTVDWITLESTAAKGIHVLGDATLSAPAMPKSGHMANQHGKAAAANIIEILSGRAPEPQMMANTCYSFVDDKRVVHVASVHRWSPEKKTIEPVQGAGGLSAEASLLEGNYANAWARNIWNDMLT</sequence>
<keyword evidence="1" id="KW-0285">Flavoprotein</keyword>
<dbReference type="RefSeq" id="WP_147704149.1">
    <property type="nucleotide sequence ID" value="NZ_VDUY01000003.1"/>
</dbReference>
<organism evidence="6 7">
    <name type="scientific">Zeimonas arvi</name>
    <dbReference type="NCBI Taxonomy" id="2498847"/>
    <lineage>
        <taxon>Bacteria</taxon>
        <taxon>Pseudomonadati</taxon>
        <taxon>Pseudomonadota</taxon>
        <taxon>Betaproteobacteria</taxon>
        <taxon>Burkholderiales</taxon>
        <taxon>Burkholderiaceae</taxon>
        <taxon>Zeimonas</taxon>
    </lineage>
</organism>
<proteinExistence type="predicted"/>
<dbReference type="SUPFAM" id="SSF51905">
    <property type="entry name" value="FAD/NAD(P)-binding domain"/>
    <property type="match status" value="2"/>
</dbReference>
<protein>
    <submittedName>
        <fullName evidence="6">Flavocytochrome C</fullName>
    </submittedName>
</protein>
<feature type="domain" description="Flavocytochrome c sulphide dehydrogenase flavin-binding" evidence="4">
    <location>
        <begin position="375"/>
        <end position="438"/>
    </location>
</feature>
<gene>
    <name evidence="6" type="ORF">FHP08_09210</name>
</gene>
<dbReference type="AlphaFoldDB" id="A0A5C8NY36"/>
<keyword evidence="7" id="KW-1185">Reference proteome</keyword>
<evidence type="ECO:0000259" key="4">
    <source>
        <dbReference type="Pfam" id="PF09242"/>
    </source>
</evidence>
<evidence type="ECO:0000313" key="7">
    <source>
        <dbReference type="Proteomes" id="UP000321548"/>
    </source>
</evidence>
<dbReference type="Pfam" id="PF21706">
    <property type="entry name" value="FCSD_central"/>
    <property type="match status" value="1"/>
</dbReference>
<name>A0A5C8NY36_9BURK</name>
<dbReference type="Gene3D" id="3.50.50.60">
    <property type="entry name" value="FAD/NAD(P)-binding domain"/>
    <property type="match status" value="2"/>
</dbReference>
<dbReference type="InterPro" id="IPR037092">
    <property type="entry name" value="FlavoCytC_S_DH_flav-bd_sf"/>
</dbReference>
<dbReference type="Pfam" id="PF07992">
    <property type="entry name" value="Pyr_redox_2"/>
    <property type="match status" value="1"/>
</dbReference>
<dbReference type="InterPro" id="IPR049386">
    <property type="entry name" value="FCSD_central"/>
</dbReference>
<dbReference type="InterPro" id="IPR036188">
    <property type="entry name" value="FAD/NAD-bd_sf"/>
</dbReference>
<dbReference type="PROSITE" id="PS51318">
    <property type="entry name" value="TAT"/>
    <property type="match status" value="1"/>
</dbReference>
<evidence type="ECO:0000259" key="3">
    <source>
        <dbReference type="Pfam" id="PF07992"/>
    </source>
</evidence>
<comment type="caution">
    <text evidence="6">The sequence shown here is derived from an EMBL/GenBank/DDBJ whole genome shotgun (WGS) entry which is preliminary data.</text>
</comment>
<dbReference type="Pfam" id="PF09242">
    <property type="entry name" value="FCSD-flav_bind"/>
    <property type="match status" value="1"/>
</dbReference>
<dbReference type="GO" id="GO:0050660">
    <property type="term" value="F:flavin adenine dinucleotide binding"/>
    <property type="evidence" value="ECO:0007669"/>
    <property type="project" value="InterPro"/>
</dbReference>
<dbReference type="PANTHER" id="PTHR43755:SF1">
    <property type="entry name" value="FAD-DEPENDENT PYRIDINE NUCLEOTIDE-DISULPHIDE OXIDOREDUCTASE"/>
    <property type="match status" value="1"/>
</dbReference>
<dbReference type="InterPro" id="IPR016156">
    <property type="entry name" value="FAD/NAD-linked_Rdtase_dimer_sf"/>
</dbReference>
<feature type="domain" description="FAD/NAD(P)-binding" evidence="3">
    <location>
        <begin position="50"/>
        <end position="165"/>
    </location>
</feature>
<reference evidence="6 7" key="1">
    <citation type="submission" date="2019-06" db="EMBL/GenBank/DDBJ databases">
        <title>Quisquiliibacterium sp. nov., isolated from a maize field.</title>
        <authorList>
            <person name="Lin S.-Y."/>
            <person name="Tsai C.-F."/>
            <person name="Young C.-C."/>
        </authorList>
    </citation>
    <scope>NUCLEOTIDE SEQUENCE [LARGE SCALE GENOMIC DNA]</scope>
    <source>
        <strain evidence="6 7">CC-CFT501</strain>
    </source>
</reference>
<dbReference type="OrthoDB" id="9802771at2"/>
<dbReference type="GO" id="GO:0016491">
    <property type="term" value="F:oxidoreductase activity"/>
    <property type="evidence" value="ECO:0007669"/>
    <property type="project" value="InterPro"/>
</dbReference>
<dbReference type="PANTHER" id="PTHR43755">
    <property type="match status" value="1"/>
</dbReference>